<evidence type="ECO:0000313" key="3">
    <source>
        <dbReference type="Proteomes" id="UP000314223"/>
    </source>
</evidence>
<accession>A0A5C4WZI1</accession>
<keyword evidence="1" id="KW-0812">Transmembrane</keyword>
<gene>
    <name evidence="2" type="ORF">FHQ09_14855</name>
</gene>
<comment type="caution">
    <text evidence="2">The sequence shown here is derived from an EMBL/GenBank/DDBJ whole genome shotgun (WGS) entry which is preliminary data.</text>
</comment>
<keyword evidence="1" id="KW-1133">Transmembrane helix</keyword>
<evidence type="ECO:0000256" key="1">
    <source>
        <dbReference type="SAM" id="Phobius"/>
    </source>
</evidence>
<sequence length="74" mass="7662">MCSQLFAASTVLFLLGGAVIVIFQIVLIVAGKGMMAMDVAEAVGPYAFGMSSIAGLLAFVLTYFHKGASKDGED</sequence>
<dbReference type="AlphaFoldDB" id="A0A5C4WZI1"/>
<dbReference type="Proteomes" id="UP000314223">
    <property type="component" value="Unassembled WGS sequence"/>
</dbReference>
<evidence type="ECO:0000313" key="2">
    <source>
        <dbReference type="EMBL" id="TNM53417.1"/>
    </source>
</evidence>
<protein>
    <submittedName>
        <fullName evidence="2">Uncharacterized protein</fullName>
    </submittedName>
</protein>
<name>A0A5C4WZI1_9MICO</name>
<dbReference type="EMBL" id="VDMQ01000010">
    <property type="protein sequence ID" value="TNM53417.1"/>
    <property type="molecule type" value="Genomic_DNA"/>
</dbReference>
<feature type="transmembrane region" description="Helical" evidence="1">
    <location>
        <begin position="6"/>
        <end position="31"/>
    </location>
</feature>
<keyword evidence="1" id="KW-0472">Membrane</keyword>
<organism evidence="2 3">
    <name type="scientific">Brevibacterium sediminis</name>
    <dbReference type="NCBI Taxonomy" id="1857024"/>
    <lineage>
        <taxon>Bacteria</taxon>
        <taxon>Bacillati</taxon>
        <taxon>Actinomycetota</taxon>
        <taxon>Actinomycetes</taxon>
        <taxon>Micrococcales</taxon>
        <taxon>Brevibacteriaceae</taxon>
        <taxon>Brevibacterium</taxon>
    </lineage>
</organism>
<proteinExistence type="predicted"/>
<feature type="transmembrane region" description="Helical" evidence="1">
    <location>
        <begin position="43"/>
        <end position="64"/>
    </location>
</feature>
<reference evidence="2 3" key="1">
    <citation type="submission" date="2019-06" db="EMBL/GenBank/DDBJ databases">
        <authorList>
            <person name="Mardanova A.M."/>
            <person name="Pudova D.S."/>
            <person name="Shagimardanova E.I."/>
            <person name="Gogoleva N.E."/>
            <person name="Lutfullin M.T."/>
            <person name="Hadieva G.F."/>
            <person name="Sharipova M.R."/>
        </authorList>
    </citation>
    <scope>NUCLEOTIDE SEQUENCE [LARGE SCALE GENOMIC DNA]</scope>
    <source>
        <strain evidence="2 3">MG-1</strain>
    </source>
</reference>